<protein>
    <submittedName>
        <fullName evidence="2">Uncharacterized protein</fullName>
    </submittedName>
</protein>
<dbReference type="HOGENOM" id="CLU_1540916_0_0_1"/>
<accession>U9STA1</accession>
<proteinExistence type="predicted"/>
<feature type="compositionally biased region" description="Basic and acidic residues" evidence="1">
    <location>
        <begin position="92"/>
        <end position="112"/>
    </location>
</feature>
<gene>
    <name evidence="2" type="ORF">GLOINDRAFT_11753</name>
</gene>
<reference evidence="2" key="1">
    <citation type="submission" date="2013-07" db="EMBL/GenBank/DDBJ databases">
        <title>The genome of an arbuscular mycorrhizal fungus provides insights into the evolution of the oldest plant symbiosis.</title>
        <authorList>
            <consortium name="DOE Joint Genome Institute"/>
            <person name="Tisserant E."/>
            <person name="Malbreil M."/>
            <person name="Kuo A."/>
            <person name="Kohler A."/>
            <person name="Symeonidi A."/>
            <person name="Balestrini R."/>
            <person name="Charron P."/>
            <person name="Duensing N."/>
            <person name="Frei-dit-Frey N."/>
            <person name="Gianinazzi-Pearson V."/>
            <person name="Gilbert B."/>
            <person name="Handa Y."/>
            <person name="Hijri M."/>
            <person name="Kaul R."/>
            <person name="Kawaguchi M."/>
            <person name="Krajinski F."/>
            <person name="Lammers P."/>
            <person name="Lapierre D."/>
            <person name="Masclaux F.G."/>
            <person name="Murat C."/>
            <person name="Morin E."/>
            <person name="Ndikumana S."/>
            <person name="Pagni M."/>
            <person name="Petitpierre D."/>
            <person name="Requena N."/>
            <person name="Rosikiewicz P."/>
            <person name="Riley R."/>
            <person name="Saito K."/>
            <person name="San Clemente H."/>
            <person name="Shapiro H."/>
            <person name="van Tuinen D."/>
            <person name="Becard G."/>
            <person name="Bonfante P."/>
            <person name="Paszkowski U."/>
            <person name="Shachar-Hill Y."/>
            <person name="Young J.P."/>
            <person name="Sanders I.R."/>
            <person name="Henrissat B."/>
            <person name="Rensing S.A."/>
            <person name="Grigoriev I.V."/>
            <person name="Corradi N."/>
            <person name="Roux C."/>
            <person name="Martin F."/>
        </authorList>
    </citation>
    <scope>NUCLEOTIDE SEQUENCE</scope>
    <source>
        <strain evidence="2">DAOM 197198</strain>
    </source>
</reference>
<organism evidence="2">
    <name type="scientific">Rhizophagus irregularis (strain DAOM 181602 / DAOM 197198 / MUCL 43194)</name>
    <name type="common">Arbuscular mycorrhizal fungus</name>
    <name type="synonym">Glomus intraradices</name>
    <dbReference type="NCBI Taxonomy" id="747089"/>
    <lineage>
        <taxon>Eukaryota</taxon>
        <taxon>Fungi</taxon>
        <taxon>Fungi incertae sedis</taxon>
        <taxon>Mucoromycota</taxon>
        <taxon>Glomeromycotina</taxon>
        <taxon>Glomeromycetes</taxon>
        <taxon>Glomerales</taxon>
        <taxon>Glomeraceae</taxon>
        <taxon>Rhizophagus</taxon>
    </lineage>
</organism>
<dbReference type="EMBL" id="KI299753">
    <property type="protein sequence ID" value="ERZ97267.1"/>
    <property type="molecule type" value="Genomic_DNA"/>
</dbReference>
<name>U9STA1_RHIID</name>
<sequence>MQKELFDVKFLADPNVKELPNVRSLDILELLDVRPPDVLELLTQNLQKISGFSHSSDSEKSIIAGAEIGEKTKKNRRRCKLKLARIKDEMRLQSIQRQKEAEDRNKDPEYIKQRRPHTATPIRNEPPADDIDDDVFITRSPPTSDEDSPDNNHKHSKLQLLATSAYHLPSPLHE</sequence>
<feature type="region of interest" description="Disordered" evidence="1">
    <location>
        <begin position="92"/>
        <end position="174"/>
    </location>
</feature>
<evidence type="ECO:0000313" key="2">
    <source>
        <dbReference type="EMBL" id="ERZ97267.1"/>
    </source>
</evidence>
<evidence type="ECO:0000256" key="1">
    <source>
        <dbReference type="SAM" id="MobiDB-lite"/>
    </source>
</evidence>
<dbReference type="AlphaFoldDB" id="U9STA1"/>